<dbReference type="AlphaFoldDB" id="A0A413CWJ6"/>
<feature type="chain" id="PRO_5038355676" evidence="2">
    <location>
        <begin position="26"/>
        <end position="276"/>
    </location>
</feature>
<dbReference type="PANTHER" id="PTHR35936:SF19">
    <property type="entry name" value="AMINO-ACID-BINDING PROTEIN YXEM-RELATED"/>
    <property type="match status" value="1"/>
</dbReference>
<dbReference type="PANTHER" id="PTHR35936">
    <property type="entry name" value="MEMBRANE-BOUND LYTIC MUREIN TRANSGLYCOSYLASE F"/>
    <property type="match status" value="1"/>
</dbReference>
<comment type="caution">
    <text evidence="4">The sequence shown here is derived from an EMBL/GenBank/DDBJ whole genome shotgun (WGS) entry which is preliminary data.</text>
</comment>
<feature type="domain" description="Solute-binding protein family 3/N-terminal" evidence="3">
    <location>
        <begin position="33"/>
        <end position="268"/>
    </location>
</feature>
<proteinExistence type="predicted"/>
<accession>A0A413CWJ6</accession>
<feature type="signal peptide" evidence="2">
    <location>
        <begin position="1"/>
        <end position="25"/>
    </location>
</feature>
<keyword evidence="1 2" id="KW-0732">Signal</keyword>
<evidence type="ECO:0000256" key="2">
    <source>
        <dbReference type="SAM" id="SignalP"/>
    </source>
</evidence>
<dbReference type="InterPro" id="IPR001638">
    <property type="entry name" value="Solute-binding_3/MltF_N"/>
</dbReference>
<sequence>MSFKKLMASAMVCAFALTGCGSNTATTSEDKDTFVVGMECAYAPFNWQTSTKTDTSVKLGKSGYADGYDVQVAKKIAKKLGKKLVIKKTSWDGLIPALEGDEIDAIIAGMTKDKTREEGADFTTPYYDSKGMIMIVRKDGEEAGYTDIQQFTGKNVVGQKATNYDDVIDQIKGVNHVTPKATYPEMVLALQQHEVDGITAEMAVAKGVVEANPDLTIVQFADGHGFDCDTTVSIALKEGSRDSKFFKKVQKALDSISDEEREEMMEYAVEHQPTED</sequence>
<name>A0A413CWJ6_9FIRM</name>
<dbReference type="RefSeq" id="WP_118356957.1">
    <property type="nucleotide sequence ID" value="NZ_CATXSW010000113.1"/>
</dbReference>
<dbReference type="PROSITE" id="PS51257">
    <property type="entry name" value="PROKAR_LIPOPROTEIN"/>
    <property type="match status" value="1"/>
</dbReference>
<gene>
    <name evidence="4" type="ORF">DWV56_03835</name>
</gene>
<evidence type="ECO:0000256" key="1">
    <source>
        <dbReference type="ARBA" id="ARBA00022729"/>
    </source>
</evidence>
<dbReference type="SUPFAM" id="SSF53850">
    <property type="entry name" value="Periplasmic binding protein-like II"/>
    <property type="match status" value="1"/>
</dbReference>
<protein>
    <submittedName>
        <fullName evidence="4">ABC transporter substrate-binding protein</fullName>
    </submittedName>
</protein>
<dbReference type="Pfam" id="PF00497">
    <property type="entry name" value="SBP_bac_3"/>
    <property type="match status" value="1"/>
</dbReference>
<organism evidence="4 5">
    <name type="scientific">Holdemanella biformis</name>
    <dbReference type="NCBI Taxonomy" id="1735"/>
    <lineage>
        <taxon>Bacteria</taxon>
        <taxon>Bacillati</taxon>
        <taxon>Bacillota</taxon>
        <taxon>Erysipelotrichia</taxon>
        <taxon>Erysipelotrichales</taxon>
        <taxon>Erysipelotrichaceae</taxon>
        <taxon>Holdemanella</taxon>
    </lineage>
</organism>
<evidence type="ECO:0000259" key="3">
    <source>
        <dbReference type="SMART" id="SM00062"/>
    </source>
</evidence>
<evidence type="ECO:0000313" key="4">
    <source>
        <dbReference type="EMBL" id="RGW75873.1"/>
    </source>
</evidence>
<dbReference type="EMBL" id="QSAT01000008">
    <property type="protein sequence ID" value="RGW75873.1"/>
    <property type="molecule type" value="Genomic_DNA"/>
</dbReference>
<dbReference type="SMART" id="SM00062">
    <property type="entry name" value="PBPb"/>
    <property type="match status" value="1"/>
</dbReference>
<dbReference type="Gene3D" id="3.40.190.10">
    <property type="entry name" value="Periplasmic binding protein-like II"/>
    <property type="match status" value="2"/>
</dbReference>
<evidence type="ECO:0000313" key="5">
    <source>
        <dbReference type="Proteomes" id="UP000284651"/>
    </source>
</evidence>
<reference evidence="4 5" key="1">
    <citation type="submission" date="2018-08" db="EMBL/GenBank/DDBJ databases">
        <title>A genome reference for cultivated species of the human gut microbiota.</title>
        <authorList>
            <person name="Zou Y."/>
            <person name="Xue W."/>
            <person name="Luo G."/>
        </authorList>
    </citation>
    <scope>NUCLEOTIDE SEQUENCE [LARGE SCALE GENOMIC DNA]</scope>
    <source>
        <strain evidence="4 5">AF10-31</strain>
    </source>
</reference>
<dbReference type="Proteomes" id="UP000284651">
    <property type="component" value="Unassembled WGS sequence"/>
</dbReference>